<reference evidence="3" key="1">
    <citation type="journal article" date="2019" name="Int. J. Syst. Evol. Microbiol.">
        <title>The Global Catalogue of Microorganisms (GCM) 10K type strain sequencing project: providing services to taxonomists for standard genome sequencing and annotation.</title>
        <authorList>
            <consortium name="The Broad Institute Genomics Platform"/>
            <consortium name="The Broad Institute Genome Sequencing Center for Infectious Disease"/>
            <person name="Wu L."/>
            <person name="Ma J."/>
        </authorList>
    </citation>
    <scope>NUCLEOTIDE SEQUENCE [LARGE SCALE GENOMIC DNA]</scope>
    <source>
        <strain evidence="3">JCM 17316</strain>
    </source>
</reference>
<evidence type="ECO:0000313" key="3">
    <source>
        <dbReference type="Proteomes" id="UP001500266"/>
    </source>
</evidence>
<dbReference type="RefSeq" id="WP_345018769.1">
    <property type="nucleotide sequence ID" value="NZ_BAABDO010000014.1"/>
</dbReference>
<dbReference type="Pfam" id="PF03888">
    <property type="entry name" value="MucB_RseB"/>
    <property type="match status" value="1"/>
</dbReference>
<dbReference type="EMBL" id="BAABDO010000014">
    <property type="protein sequence ID" value="GAA4133813.1"/>
    <property type="molecule type" value="Genomic_DNA"/>
</dbReference>
<gene>
    <name evidence="2" type="ORF">GCM10022416_15060</name>
</gene>
<proteinExistence type="predicted"/>
<evidence type="ECO:0000313" key="2">
    <source>
        <dbReference type="EMBL" id="GAA4133813.1"/>
    </source>
</evidence>
<dbReference type="Gene3D" id="2.50.20.10">
    <property type="entry name" value="Lipoprotein localisation LolA/LolB/LppX"/>
    <property type="match status" value="1"/>
</dbReference>
<name>A0ABP7YBT9_9ACTN</name>
<sequence>MTARTWAALDKAVFACGLAGVLILACALTGDAAVARRAPSDSEAVRLLRDAAEAARRVPYEGVQVVTTWNRRGGRPVTSRVDIAHTPGEGTYVGDRADDGGRAAYRSDAAAGHGPLTGFTAAMLELLTRNYAVVRADDSSVCGRAARVVEARRRDGSPAGRFWIDAETGLMLYRELLDGTGRTITATGFDQVTIPSGGRGGEDAPARGTALGKAAVAPARNVSPWEDRLDPAELGDLRDHGWPLPRALPGLSLSDARRSTTRPTDGTVHLTFSDGLESVSVFVQRGSLDETSLTDWNRTVTEGDTVFRRRALRQWAVWADDGYVFTVVTDGPEAAAERAVDALPHGGGDVRTRLGRGLRRLASWGNPFG</sequence>
<keyword evidence="3" id="KW-1185">Reference proteome</keyword>
<comment type="caution">
    <text evidence="2">The sequence shown here is derived from an EMBL/GenBank/DDBJ whole genome shotgun (WGS) entry which is preliminary data.</text>
</comment>
<dbReference type="InterPro" id="IPR038484">
    <property type="entry name" value="MucB/RseB_C_sf"/>
</dbReference>
<accession>A0ABP7YBT9</accession>
<dbReference type="InterPro" id="IPR033434">
    <property type="entry name" value="MucB/RseB_N"/>
</dbReference>
<dbReference type="Gene3D" id="3.30.200.100">
    <property type="entry name" value="MucB/RseB, C-terminal domain"/>
    <property type="match status" value="1"/>
</dbReference>
<evidence type="ECO:0000259" key="1">
    <source>
        <dbReference type="Pfam" id="PF03888"/>
    </source>
</evidence>
<dbReference type="PROSITE" id="PS51257">
    <property type="entry name" value="PROKAR_LIPOPROTEIN"/>
    <property type="match status" value="1"/>
</dbReference>
<organism evidence="2 3">
    <name type="scientific">Actinomadura keratinilytica</name>
    <dbReference type="NCBI Taxonomy" id="547461"/>
    <lineage>
        <taxon>Bacteria</taxon>
        <taxon>Bacillati</taxon>
        <taxon>Actinomycetota</taxon>
        <taxon>Actinomycetes</taxon>
        <taxon>Streptosporangiales</taxon>
        <taxon>Thermomonosporaceae</taxon>
        <taxon>Actinomadura</taxon>
    </lineage>
</organism>
<feature type="domain" description="MucB/RseB N-terminal" evidence="1">
    <location>
        <begin position="104"/>
        <end position="194"/>
    </location>
</feature>
<protein>
    <recommendedName>
        <fullName evidence="1">MucB/RseB N-terminal domain-containing protein</fullName>
    </recommendedName>
</protein>
<dbReference type="Proteomes" id="UP001500266">
    <property type="component" value="Unassembled WGS sequence"/>
</dbReference>